<sequence length="118" mass="12801">MVMLALRSSALRAAAPRVQARKAASRVVGDVGTTHRSRSRSWTSPAGVENRTLLASRGVACYASAGEVDADAMAKSKLYVALERCEVYRCDGSAEKVKITDLWKPEERAMVAFGRHFG</sequence>
<dbReference type="AlphaFoldDB" id="A0AAX4P9S1"/>
<dbReference type="Proteomes" id="UP001472866">
    <property type="component" value="Chromosome 05"/>
</dbReference>
<accession>A0AAX4P9S1</accession>
<protein>
    <submittedName>
        <fullName evidence="1">Uncharacterized protein</fullName>
    </submittedName>
</protein>
<evidence type="ECO:0000313" key="1">
    <source>
        <dbReference type="EMBL" id="WZN62315.1"/>
    </source>
</evidence>
<organism evidence="1 2">
    <name type="scientific">Chloropicon roscoffensis</name>
    <dbReference type="NCBI Taxonomy" id="1461544"/>
    <lineage>
        <taxon>Eukaryota</taxon>
        <taxon>Viridiplantae</taxon>
        <taxon>Chlorophyta</taxon>
        <taxon>Chloropicophyceae</taxon>
        <taxon>Chloropicales</taxon>
        <taxon>Chloropicaceae</taxon>
        <taxon>Chloropicon</taxon>
    </lineage>
</organism>
<name>A0AAX4P9S1_9CHLO</name>
<gene>
    <name evidence="1" type="ORF">HKI87_05g38510</name>
</gene>
<evidence type="ECO:0000313" key="2">
    <source>
        <dbReference type="Proteomes" id="UP001472866"/>
    </source>
</evidence>
<proteinExistence type="predicted"/>
<reference evidence="1 2" key="1">
    <citation type="submission" date="2024-03" db="EMBL/GenBank/DDBJ databases">
        <title>Complete genome sequence of the green alga Chloropicon roscoffensis RCC1871.</title>
        <authorList>
            <person name="Lemieux C."/>
            <person name="Pombert J.-F."/>
            <person name="Otis C."/>
            <person name="Turmel M."/>
        </authorList>
    </citation>
    <scope>NUCLEOTIDE SEQUENCE [LARGE SCALE GENOMIC DNA]</scope>
    <source>
        <strain evidence="1 2">RCC1871</strain>
    </source>
</reference>
<keyword evidence="2" id="KW-1185">Reference proteome</keyword>
<dbReference type="EMBL" id="CP151505">
    <property type="protein sequence ID" value="WZN62315.1"/>
    <property type="molecule type" value="Genomic_DNA"/>
</dbReference>